<dbReference type="PROSITE" id="PS00022">
    <property type="entry name" value="EGF_1"/>
    <property type="match status" value="3"/>
</dbReference>
<evidence type="ECO:0000256" key="4">
    <source>
        <dbReference type="SAM" id="MobiDB-lite"/>
    </source>
</evidence>
<feature type="compositionally biased region" description="Basic and acidic residues" evidence="4">
    <location>
        <begin position="515"/>
        <end position="524"/>
    </location>
</feature>
<feature type="compositionally biased region" description="Basic residues" evidence="4">
    <location>
        <begin position="571"/>
        <end position="587"/>
    </location>
</feature>
<feature type="disulfide bond" evidence="3">
    <location>
        <begin position="292"/>
        <end position="301"/>
    </location>
</feature>
<keyword evidence="5" id="KW-0812">Transmembrane</keyword>
<name>A0ABQ5K0Y4_9EUKA</name>
<reference evidence="7" key="1">
    <citation type="submission" date="2022-03" db="EMBL/GenBank/DDBJ databases">
        <title>Draft genome sequence of Aduncisulcus paluster, a free-living microaerophilic Fornicata.</title>
        <authorList>
            <person name="Yuyama I."/>
            <person name="Kume K."/>
            <person name="Tamura T."/>
            <person name="Inagaki Y."/>
            <person name="Hashimoto T."/>
        </authorList>
    </citation>
    <scope>NUCLEOTIDE SEQUENCE</scope>
    <source>
        <strain evidence="7">NY0171</strain>
    </source>
</reference>
<dbReference type="SUPFAM" id="SSF52058">
    <property type="entry name" value="L domain-like"/>
    <property type="match status" value="1"/>
</dbReference>
<dbReference type="PANTHER" id="PTHR14949">
    <property type="entry name" value="EGF-LIKE-DOMAIN, MULTIPLE 7, 8"/>
    <property type="match status" value="1"/>
</dbReference>
<keyword evidence="2 3" id="KW-1015">Disulfide bond</keyword>
<evidence type="ECO:0000256" key="3">
    <source>
        <dbReference type="PROSITE-ProRule" id="PRU00076"/>
    </source>
</evidence>
<dbReference type="SMART" id="SM00181">
    <property type="entry name" value="EGF"/>
    <property type="match status" value="5"/>
</dbReference>
<evidence type="ECO:0000313" key="7">
    <source>
        <dbReference type="EMBL" id="GKT24875.1"/>
    </source>
</evidence>
<keyword evidence="5" id="KW-1133">Transmembrane helix</keyword>
<dbReference type="Proteomes" id="UP001057375">
    <property type="component" value="Unassembled WGS sequence"/>
</dbReference>
<dbReference type="InterPro" id="IPR032675">
    <property type="entry name" value="LRR_dom_sf"/>
</dbReference>
<dbReference type="InterPro" id="IPR050969">
    <property type="entry name" value="Dev_Signal_Modulators"/>
</dbReference>
<feature type="disulfide bond" evidence="3">
    <location>
        <begin position="21"/>
        <end position="30"/>
    </location>
</feature>
<evidence type="ECO:0000259" key="6">
    <source>
        <dbReference type="PROSITE" id="PS50026"/>
    </source>
</evidence>
<evidence type="ECO:0000256" key="1">
    <source>
        <dbReference type="ARBA" id="ARBA00022729"/>
    </source>
</evidence>
<keyword evidence="8" id="KW-1185">Reference proteome</keyword>
<dbReference type="EMBL" id="BQXS01012550">
    <property type="protein sequence ID" value="GKT24875.1"/>
    <property type="molecule type" value="Genomic_DNA"/>
</dbReference>
<feature type="transmembrane region" description="Helical" evidence="5">
    <location>
        <begin position="427"/>
        <end position="451"/>
    </location>
</feature>
<dbReference type="Pfam" id="PF00008">
    <property type="entry name" value="EGF"/>
    <property type="match status" value="1"/>
</dbReference>
<dbReference type="Gene3D" id="3.80.10.10">
    <property type="entry name" value="Ribonuclease Inhibitor"/>
    <property type="match status" value="1"/>
</dbReference>
<feature type="compositionally biased region" description="Basic residues" evidence="4">
    <location>
        <begin position="600"/>
        <end position="609"/>
    </location>
</feature>
<feature type="region of interest" description="Disordered" evidence="4">
    <location>
        <begin position="515"/>
        <end position="620"/>
    </location>
</feature>
<comment type="caution">
    <text evidence="7">The sequence shown here is derived from an EMBL/GenBank/DDBJ whole genome shotgun (WGS) entry which is preliminary data.</text>
</comment>
<evidence type="ECO:0000256" key="2">
    <source>
        <dbReference type="ARBA" id="ARBA00023157"/>
    </source>
</evidence>
<dbReference type="PROSITE" id="PS01186">
    <property type="entry name" value="EGF_2"/>
    <property type="match status" value="2"/>
</dbReference>
<sequence length="620" mass="64927">FDACEGCSDNGTCVFPDGCVCVPGFTGDTCSDVDPSINIDAGLHAAICAALDETNESDCTLYESDLASLTSLTIDSSFLPISDLSGLEYCESLEELSIDDVDLTAVSNIDTIGSLDTLTSLTLSNCSLDDIALQETGIIGLDNLNSLDLSDNAVSDLTIIATHLFDNLTDLNIDGNIISGIPDDFFGDITVVGASSQLENVCDDACLVSENQVCDSSTSTCVCSSAAYESDGACIVSDACNCIHGICATNVGECICTDGWAGRHCMAECSSATDCNGNGLCVNNEEEAVCSCLSGWDGDDCSESLCLSDGNGNICGENGTCSRYGICQCESNAYLSTVTGLCITNSDCEGCGSDNSYGTCTSNGCVCDYGYGGQLCTELTCKSSQDDLELCNDQGYCVLQGNSYLCMCINGSDGILCENARTWITQGVLGILIGLSVCLVAGTGLVIFLVLKKYCSPLGKSSNSSNLDADHSINDASIYPSFGIDSPPLSPAESMKSSVLQSSGTSLVSVKDTDTSEIIRHDDSSNSVASPAKLSSGTASKKEKVTLRRRVKKPKDSSKKSSKTKKDGGKHSKKDKGKHHSHKGKRGSKQEKSSSSSGTIKKKKKTRLKTKVDPLKEEGK</sequence>
<feature type="domain" description="EGF-like" evidence="6">
    <location>
        <begin position="266"/>
        <end position="302"/>
    </location>
</feature>
<dbReference type="PROSITE" id="PS50026">
    <property type="entry name" value="EGF_3"/>
    <property type="match status" value="2"/>
</dbReference>
<feature type="compositionally biased region" description="Basic and acidic residues" evidence="4">
    <location>
        <begin position="610"/>
        <end position="620"/>
    </location>
</feature>
<dbReference type="PANTHER" id="PTHR14949:SF56">
    <property type="entry name" value="EGF-LIKE-DOMAIN, MULTIPLE 7"/>
    <property type="match status" value="1"/>
</dbReference>
<evidence type="ECO:0000256" key="5">
    <source>
        <dbReference type="SAM" id="Phobius"/>
    </source>
</evidence>
<dbReference type="InterPro" id="IPR000742">
    <property type="entry name" value="EGF"/>
</dbReference>
<protein>
    <recommendedName>
        <fullName evidence="6">EGF-like domain-containing protein</fullName>
    </recommendedName>
</protein>
<keyword evidence="3" id="KW-0245">EGF-like domain</keyword>
<keyword evidence="1" id="KW-0732">Signal</keyword>
<accession>A0ABQ5K0Y4</accession>
<dbReference type="InterPro" id="IPR001611">
    <property type="entry name" value="Leu-rich_rpt"/>
</dbReference>
<feature type="non-terminal residue" evidence="7">
    <location>
        <position position="1"/>
    </location>
</feature>
<dbReference type="PROSITE" id="PS51450">
    <property type="entry name" value="LRR"/>
    <property type="match status" value="1"/>
</dbReference>
<evidence type="ECO:0000313" key="8">
    <source>
        <dbReference type="Proteomes" id="UP001057375"/>
    </source>
</evidence>
<dbReference type="Gene3D" id="2.10.25.10">
    <property type="entry name" value="Laminin"/>
    <property type="match status" value="1"/>
</dbReference>
<feature type="domain" description="EGF-like" evidence="6">
    <location>
        <begin position="1"/>
        <end position="31"/>
    </location>
</feature>
<proteinExistence type="predicted"/>
<gene>
    <name evidence="7" type="ORF">ADUPG1_012871</name>
</gene>
<feature type="compositionally biased region" description="Polar residues" evidence="4">
    <location>
        <begin position="525"/>
        <end position="539"/>
    </location>
</feature>
<comment type="caution">
    <text evidence="3">Lacks conserved residue(s) required for the propagation of feature annotation.</text>
</comment>
<feature type="compositionally biased region" description="Basic and acidic residues" evidence="4">
    <location>
        <begin position="554"/>
        <end position="570"/>
    </location>
</feature>
<organism evidence="7 8">
    <name type="scientific">Aduncisulcus paluster</name>
    <dbReference type="NCBI Taxonomy" id="2918883"/>
    <lineage>
        <taxon>Eukaryota</taxon>
        <taxon>Metamonada</taxon>
        <taxon>Carpediemonas-like organisms</taxon>
        <taxon>Aduncisulcus</taxon>
    </lineage>
</organism>
<keyword evidence="5" id="KW-0472">Membrane</keyword>